<sequence length="83" mass="9523">MIDSMKREARHFNRDVGKNGDVLDFDHIHDLRQSLAILQKVQRGFSGSLKNPNLDSAHREVSEAVLFRANYYIDKINAVLNVN</sequence>
<dbReference type="Proteomes" id="UP000661691">
    <property type="component" value="Unassembled WGS sequence"/>
</dbReference>
<keyword evidence="2" id="KW-1185">Reference proteome</keyword>
<reference evidence="1" key="1">
    <citation type="submission" date="2020-09" db="EMBL/GenBank/DDBJ databases">
        <title>A novel bacterium of genus Hazenella, isolated from South China Sea.</title>
        <authorList>
            <person name="Huang H."/>
            <person name="Mo K."/>
            <person name="Hu Y."/>
        </authorList>
    </citation>
    <scope>NUCLEOTIDE SEQUENCE</scope>
    <source>
        <strain evidence="1">IB182357</strain>
    </source>
</reference>
<evidence type="ECO:0000313" key="1">
    <source>
        <dbReference type="EMBL" id="MBD1373701.1"/>
    </source>
</evidence>
<proteinExistence type="predicted"/>
<dbReference type="AlphaFoldDB" id="A0A926NB84"/>
<organism evidence="1 2">
    <name type="scientific">Polycladospora coralii</name>
    <dbReference type="NCBI Taxonomy" id="2771432"/>
    <lineage>
        <taxon>Bacteria</taxon>
        <taxon>Bacillati</taxon>
        <taxon>Bacillota</taxon>
        <taxon>Bacilli</taxon>
        <taxon>Bacillales</taxon>
        <taxon>Thermoactinomycetaceae</taxon>
        <taxon>Polycladospora</taxon>
    </lineage>
</organism>
<comment type="caution">
    <text evidence="1">The sequence shown here is derived from an EMBL/GenBank/DDBJ whole genome shotgun (WGS) entry which is preliminary data.</text>
</comment>
<accession>A0A926NB84</accession>
<gene>
    <name evidence="1" type="ORF">IC620_15250</name>
</gene>
<dbReference type="EMBL" id="JACXAH010000034">
    <property type="protein sequence ID" value="MBD1373701.1"/>
    <property type="molecule type" value="Genomic_DNA"/>
</dbReference>
<protein>
    <submittedName>
        <fullName evidence="1">Uncharacterized protein</fullName>
    </submittedName>
</protein>
<evidence type="ECO:0000313" key="2">
    <source>
        <dbReference type="Proteomes" id="UP000661691"/>
    </source>
</evidence>
<name>A0A926NB84_9BACL</name>
<dbReference type="RefSeq" id="WP_191142697.1">
    <property type="nucleotide sequence ID" value="NZ_JACXAH010000034.1"/>
</dbReference>